<dbReference type="EMBL" id="LR796153">
    <property type="protein sequence ID" value="CAB4121792.1"/>
    <property type="molecule type" value="Genomic_DNA"/>
</dbReference>
<reference evidence="1" key="1">
    <citation type="submission" date="2020-04" db="EMBL/GenBank/DDBJ databases">
        <authorList>
            <person name="Chiriac C."/>
            <person name="Salcher M."/>
            <person name="Ghai R."/>
            <person name="Kavagutti S V."/>
        </authorList>
    </citation>
    <scope>NUCLEOTIDE SEQUENCE</scope>
</reference>
<protein>
    <recommendedName>
        <fullName evidence="2">Glycosyltransferase 2-like domain-containing protein</fullName>
    </recommendedName>
</protein>
<accession>A0A6J5KL10</accession>
<organism evidence="1">
    <name type="scientific">uncultured Caudovirales phage</name>
    <dbReference type="NCBI Taxonomy" id="2100421"/>
    <lineage>
        <taxon>Viruses</taxon>
        <taxon>Duplodnaviria</taxon>
        <taxon>Heunggongvirae</taxon>
        <taxon>Uroviricota</taxon>
        <taxon>Caudoviricetes</taxon>
        <taxon>Peduoviridae</taxon>
        <taxon>Maltschvirus</taxon>
        <taxon>Maltschvirus maltsch</taxon>
    </lineage>
</organism>
<proteinExistence type="predicted"/>
<evidence type="ECO:0008006" key="2">
    <source>
        <dbReference type="Google" id="ProtNLM"/>
    </source>
</evidence>
<gene>
    <name evidence="1" type="ORF">UFOVP25_26</name>
</gene>
<sequence>MILYKFATRSRPEKFKRAVCNIADFASQPYKILVSADVDDTTMYNYEMLKWIGEREEITIRYGNKVSKIEAINRDMDESGEWDILVNMSDDMKFLIPAFDKRIVDAFKDDSRGFVHFPDGYTQDLSTLSIMSRRYYEIDNYIYHPQYKSLWSDNEATEVAKMRNEYKFVNEKIFEHQHPAFGKSVADDLLRETESHYYEDQAVYNKRKAAGFPAQSVH</sequence>
<evidence type="ECO:0000313" key="1">
    <source>
        <dbReference type="EMBL" id="CAB4121792.1"/>
    </source>
</evidence>
<name>A0A6J5KL10_9CAUD</name>